<dbReference type="InterPro" id="IPR051924">
    <property type="entry name" value="GST_Kappa/NadH"/>
</dbReference>
<dbReference type="PANTHER" id="PTHR42943">
    <property type="entry name" value="GLUTATHIONE S-TRANSFERASE KAPPA"/>
    <property type="match status" value="1"/>
</dbReference>
<dbReference type="PANTHER" id="PTHR42943:SF4">
    <property type="entry name" value="C2H2-TYPE DOMAIN-CONTAINING PROTEIN"/>
    <property type="match status" value="1"/>
</dbReference>
<name>W4LEW0_ENTF1</name>
<organism evidence="1 2">
    <name type="scientific">Entotheonella factor</name>
    <dbReference type="NCBI Taxonomy" id="1429438"/>
    <lineage>
        <taxon>Bacteria</taxon>
        <taxon>Pseudomonadati</taxon>
        <taxon>Nitrospinota/Tectimicrobiota group</taxon>
        <taxon>Candidatus Tectimicrobiota</taxon>
        <taxon>Candidatus Entotheonellia</taxon>
        <taxon>Candidatus Entotheonellales</taxon>
        <taxon>Candidatus Entotheonellaceae</taxon>
        <taxon>Candidatus Entotheonella</taxon>
    </lineage>
</organism>
<dbReference type="HOGENOM" id="CLU_087602_1_0_7"/>
<dbReference type="InterPro" id="IPR053977">
    <property type="entry name" value="Rv2466c-like"/>
</dbReference>
<protein>
    <submittedName>
        <fullName evidence="1">Uncharacterized protein</fullName>
    </submittedName>
</protein>
<dbReference type="Gene3D" id="3.40.30.10">
    <property type="entry name" value="Glutaredoxin"/>
    <property type="match status" value="1"/>
</dbReference>
<evidence type="ECO:0000313" key="2">
    <source>
        <dbReference type="Proteomes" id="UP000019141"/>
    </source>
</evidence>
<dbReference type="AlphaFoldDB" id="W4LEW0"/>
<dbReference type="SUPFAM" id="SSF52833">
    <property type="entry name" value="Thioredoxin-like"/>
    <property type="match status" value="1"/>
</dbReference>
<gene>
    <name evidence="1" type="ORF">ETSY1_26560</name>
</gene>
<keyword evidence="2" id="KW-1185">Reference proteome</keyword>
<accession>W4LEW0</accession>
<dbReference type="Proteomes" id="UP000019141">
    <property type="component" value="Unassembled WGS sequence"/>
</dbReference>
<dbReference type="EMBL" id="AZHW01000785">
    <property type="protein sequence ID" value="ETW96454.1"/>
    <property type="molecule type" value="Genomic_DNA"/>
</dbReference>
<reference evidence="1 2" key="1">
    <citation type="journal article" date="2014" name="Nature">
        <title>An environmental bacterial taxon with a large and distinct metabolic repertoire.</title>
        <authorList>
            <person name="Wilson M.C."/>
            <person name="Mori T."/>
            <person name="Ruckert C."/>
            <person name="Uria A.R."/>
            <person name="Helf M.J."/>
            <person name="Takada K."/>
            <person name="Gernert C."/>
            <person name="Steffens U.A."/>
            <person name="Heycke N."/>
            <person name="Schmitt S."/>
            <person name="Rinke C."/>
            <person name="Helfrich E.J."/>
            <person name="Brachmann A.O."/>
            <person name="Gurgui C."/>
            <person name="Wakimoto T."/>
            <person name="Kracht M."/>
            <person name="Crusemann M."/>
            <person name="Hentschel U."/>
            <person name="Abe I."/>
            <person name="Matsunaga S."/>
            <person name="Kalinowski J."/>
            <person name="Takeyama H."/>
            <person name="Piel J."/>
        </authorList>
    </citation>
    <scope>NUCLEOTIDE SEQUENCE [LARGE SCALE GENOMIC DNA]</scope>
    <source>
        <strain evidence="2">TSY1</strain>
    </source>
</reference>
<sequence>MSEVKDQVDFYWDVVCPWCWITSRWMEDVASQKSIEVNWKFFSLKKINEGRDLPERFKISHAQGLRALRVAAAVRETYGNEGVRKLYAALGARKHHDEADVGETSTLEAALQSCGFPTDLAAAADDEAKWDAVIDRDMDAAKAKAGTDVGVPLIVLDGGEGPGFFGPVLSPAPTGDEAVKMWNAMVAAGRVPGFFEFKRSRDVGPIFGERPQV</sequence>
<dbReference type="GO" id="GO:0004602">
    <property type="term" value="F:glutathione peroxidase activity"/>
    <property type="evidence" value="ECO:0007669"/>
    <property type="project" value="TreeGrafter"/>
</dbReference>
<dbReference type="Pfam" id="PF22234">
    <property type="entry name" value="Rv2466c-like"/>
    <property type="match status" value="1"/>
</dbReference>
<dbReference type="InterPro" id="IPR036249">
    <property type="entry name" value="Thioredoxin-like_sf"/>
</dbReference>
<dbReference type="GO" id="GO:0006749">
    <property type="term" value="P:glutathione metabolic process"/>
    <property type="evidence" value="ECO:0007669"/>
    <property type="project" value="TreeGrafter"/>
</dbReference>
<comment type="caution">
    <text evidence="1">The sequence shown here is derived from an EMBL/GenBank/DDBJ whole genome shotgun (WGS) entry which is preliminary data.</text>
</comment>
<dbReference type="GO" id="GO:0004364">
    <property type="term" value="F:glutathione transferase activity"/>
    <property type="evidence" value="ECO:0007669"/>
    <property type="project" value="TreeGrafter"/>
</dbReference>
<proteinExistence type="predicted"/>
<evidence type="ECO:0000313" key="1">
    <source>
        <dbReference type="EMBL" id="ETW96454.1"/>
    </source>
</evidence>